<dbReference type="Pfam" id="PF00756">
    <property type="entry name" value="Esterase"/>
    <property type="match status" value="1"/>
</dbReference>
<reference evidence="1" key="1">
    <citation type="submission" date="2022-06" db="EMBL/GenBank/DDBJ databases">
        <title>Draft genome sequence of Streptomyces sp. RB6PN25 isolated from peat swamp forest in Thailand.</title>
        <authorList>
            <person name="Duangmal K."/>
            <person name="Klaysubun C."/>
        </authorList>
    </citation>
    <scope>NUCLEOTIDE SEQUENCE</scope>
    <source>
        <strain evidence="1">RB6PN25</strain>
    </source>
</reference>
<dbReference type="InterPro" id="IPR000801">
    <property type="entry name" value="Esterase-like"/>
</dbReference>
<dbReference type="Gene3D" id="3.40.50.1820">
    <property type="entry name" value="alpha/beta hydrolase"/>
    <property type="match status" value="1"/>
</dbReference>
<name>A0ABT1PPX5_9ACTN</name>
<dbReference type="SUPFAM" id="SSF53474">
    <property type="entry name" value="alpha/beta-Hydrolases"/>
    <property type="match status" value="1"/>
</dbReference>
<dbReference type="InterPro" id="IPR029058">
    <property type="entry name" value="AB_hydrolase_fold"/>
</dbReference>
<dbReference type="PANTHER" id="PTHR48098">
    <property type="entry name" value="ENTEROCHELIN ESTERASE-RELATED"/>
    <property type="match status" value="1"/>
</dbReference>
<keyword evidence="2" id="KW-1185">Reference proteome</keyword>
<sequence>MAARTFPSGEADDGAFVSDVRRIDAHTIDLSVYSPAMGESVPVRVLLPRSWLRDPYRSFPVLYLLQGAIDDYTSWTRETDVERLAAKSDVLVVMPDGGRAGFYTDWWNFGHPGGPRWETFHTVELPQILRGGNRVTEAQAVVGISEGGLGALDYAARHPGAYRFAGSFSGAVDVSDPLTQSAITLICLREGVDPRRLWGDPQGQRAIWNAHNPSRMIDEFRGTKVYLSAARGKPGRLDKNSPPLAGLLEAALYQQNAAFAERLRAAGVDVTAHLYRTGTHTWRYWRRELHRAWPSILAALGS</sequence>
<evidence type="ECO:0000313" key="2">
    <source>
        <dbReference type="Proteomes" id="UP001057702"/>
    </source>
</evidence>
<dbReference type="Proteomes" id="UP001057702">
    <property type="component" value="Unassembled WGS sequence"/>
</dbReference>
<dbReference type="RefSeq" id="WP_255918591.1">
    <property type="nucleotide sequence ID" value="NZ_JANFNG010000002.1"/>
</dbReference>
<gene>
    <name evidence="1" type="ORF">NGB36_03690</name>
</gene>
<dbReference type="InterPro" id="IPR050583">
    <property type="entry name" value="Mycobacterial_A85_antigen"/>
</dbReference>
<dbReference type="EMBL" id="JANFNG010000002">
    <property type="protein sequence ID" value="MCQ4079719.1"/>
    <property type="molecule type" value="Genomic_DNA"/>
</dbReference>
<accession>A0ABT1PPX5</accession>
<evidence type="ECO:0000313" key="1">
    <source>
        <dbReference type="EMBL" id="MCQ4079719.1"/>
    </source>
</evidence>
<dbReference type="PANTHER" id="PTHR48098:SF1">
    <property type="entry name" value="DIACYLGLYCEROL ACYLTRANSFERASE_MYCOLYLTRANSFERASE AG85A"/>
    <property type="match status" value="1"/>
</dbReference>
<proteinExistence type="predicted"/>
<protein>
    <submittedName>
        <fullName evidence="1">Esterase family protein</fullName>
    </submittedName>
</protein>
<comment type="caution">
    <text evidence="1">The sequence shown here is derived from an EMBL/GenBank/DDBJ whole genome shotgun (WGS) entry which is preliminary data.</text>
</comment>
<organism evidence="1 2">
    <name type="scientific">Streptomyces humicola</name>
    <dbReference type="NCBI Taxonomy" id="2953240"/>
    <lineage>
        <taxon>Bacteria</taxon>
        <taxon>Bacillati</taxon>
        <taxon>Actinomycetota</taxon>
        <taxon>Actinomycetes</taxon>
        <taxon>Kitasatosporales</taxon>
        <taxon>Streptomycetaceae</taxon>
        <taxon>Streptomyces</taxon>
    </lineage>
</organism>